<sequence length="33" mass="3366">MLRDRLGTLDISVLGGIDVGHGDNPLPVPPSGP</sequence>
<dbReference type="AlphaFoldDB" id="K0JXD6"/>
<feature type="region of interest" description="Disordered" evidence="1">
    <location>
        <begin position="14"/>
        <end position="33"/>
    </location>
</feature>
<dbReference type="HOGENOM" id="CLU_3383634_0_0_11"/>
<dbReference type="KEGG" id="sesp:BN6_20975"/>
<evidence type="ECO:0000256" key="1">
    <source>
        <dbReference type="SAM" id="MobiDB-lite"/>
    </source>
</evidence>
<dbReference type="Proteomes" id="UP000006281">
    <property type="component" value="Chromosome"/>
</dbReference>
<protein>
    <submittedName>
        <fullName evidence="2">Uncharacterized protein</fullName>
    </submittedName>
</protein>
<reference evidence="2 3" key="1">
    <citation type="journal article" date="2012" name="BMC Genomics">
        <title>Complete genome sequence of Saccharothrix espanaensis DSM 44229T and comparison to the other completely sequenced Pseudonocardiaceae.</title>
        <authorList>
            <person name="Strobel T."/>
            <person name="Al-Dilaimi A."/>
            <person name="Blom J."/>
            <person name="Gessner A."/>
            <person name="Kalinowski J."/>
            <person name="Luzhetska M."/>
            <person name="Puhler A."/>
            <person name="Szczepanowski R."/>
            <person name="Bechthold A."/>
            <person name="Ruckert C."/>
        </authorList>
    </citation>
    <scope>NUCLEOTIDE SEQUENCE [LARGE SCALE GENOMIC DNA]</scope>
    <source>
        <strain evidence="3">ATCC 51144 / DSM 44229 / JCM 9112 / NBRC 15066 / NRRL 15764</strain>
    </source>
</reference>
<name>K0JXD6_SACES</name>
<dbReference type="EMBL" id="HE804045">
    <property type="protein sequence ID" value="CCH29419.1"/>
    <property type="molecule type" value="Genomic_DNA"/>
</dbReference>
<accession>K0JXD6</accession>
<evidence type="ECO:0000313" key="2">
    <source>
        <dbReference type="EMBL" id="CCH29419.1"/>
    </source>
</evidence>
<evidence type="ECO:0000313" key="3">
    <source>
        <dbReference type="Proteomes" id="UP000006281"/>
    </source>
</evidence>
<proteinExistence type="predicted"/>
<organism evidence="2 3">
    <name type="scientific">Saccharothrix espanaensis (strain ATCC 51144 / DSM 44229 / JCM 9112 / NBRC 15066 / NRRL 15764)</name>
    <dbReference type="NCBI Taxonomy" id="1179773"/>
    <lineage>
        <taxon>Bacteria</taxon>
        <taxon>Bacillati</taxon>
        <taxon>Actinomycetota</taxon>
        <taxon>Actinomycetes</taxon>
        <taxon>Pseudonocardiales</taxon>
        <taxon>Pseudonocardiaceae</taxon>
        <taxon>Saccharothrix</taxon>
    </lineage>
</organism>
<keyword evidence="3" id="KW-1185">Reference proteome</keyword>
<gene>
    <name evidence="2" type="ordered locus">BN6_20975</name>
</gene>